<organism evidence="2 3">
    <name type="scientific">Ambrosia artemisiifolia</name>
    <name type="common">Common ragweed</name>
    <dbReference type="NCBI Taxonomy" id="4212"/>
    <lineage>
        <taxon>Eukaryota</taxon>
        <taxon>Viridiplantae</taxon>
        <taxon>Streptophyta</taxon>
        <taxon>Embryophyta</taxon>
        <taxon>Tracheophyta</taxon>
        <taxon>Spermatophyta</taxon>
        <taxon>Magnoliopsida</taxon>
        <taxon>eudicotyledons</taxon>
        <taxon>Gunneridae</taxon>
        <taxon>Pentapetalae</taxon>
        <taxon>asterids</taxon>
        <taxon>campanulids</taxon>
        <taxon>Asterales</taxon>
        <taxon>Asteraceae</taxon>
        <taxon>Asteroideae</taxon>
        <taxon>Heliantheae alliance</taxon>
        <taxon>Heliantheae</taxon>
        <taxon>Ambrosia</taxon>
    </lineage>
</organism>
<evidence type="ECO:0000313" key="3">
    <source>
        <dbReference type="Proteomes" id="UP001206925"/>
    </source>
</evidence>
<reference evidence="2" key="1">
    <citation type="submission" date="2022-06" db="EMBL/GenBank/DDBJ databases">
        <title>Uncovering the hologenomic basis of an extraordinary plant invasion.</title>
        <authorList>
            <person name="Bieker V.C."/>
            <person name="Martin M.D."/>
            <person name="Gilbert T."/>
            <person name="Hodgins K."/>
            <person name="Battlay P."/>
            <person name="Petersen B."/>
            <person name="Wilson J."/>
        </authorList>
    </citation>
    <scope>NUCLEOTIDE SEQUENCE</scope>
    <source>
        <strain evidence="2">AA19_3_7</strain>
        <tissue evidence="2">Leaf</tissue>
    </source>
</reference>
<proteinExistence type="predicted"/>
<feature type="region of interest" description="Disordered" evidence="1">
    <location>
        <begin position="201"/>
        <end position="227"/>
    </location>
</feature>
<comment type="caution">
    <text evidence="2">The sequence shown here is derived from an EMBL/GenBank/DDBJ whole genome shotgun (WGS) entry which is preliminary data.</text>
</comment>
<dbReference type="SUPFAM" id="SSF50249">
    <property type="entry name" value="Nucleic acid-binding proteins"/>
    <property type="match status" value="1"/>
</dbReference>
<dbReference type="InterPro" id="IPR012340">
    <property type="entry name" value="NA-bd_OB-fold"/>
</dbReference>
<accession>A0AAD5GJX8</accession>
<gene>
    <name evidence="2" type="ORF">M8C21_003368</name>
</gene>
<name>A0AAD5GJX8_AMBAR</name>
<sequence length="244" mass="27195">MNGIWGEVLLDYHVEGCWLKAVGGEGVEQAKAGGGVGRQELMTAKRCSLQHMMELFRTDQISWHRLPQNSLESMQMKELTDPLNSVILTDGSDKWKWEGDKDGEFSVADCKKQTLKGLYLRYRIPITIDDKTDFLDATVFDKAGIQLLEIPCKEMFAKPDPRTLIREKITAKPIQFTIRAVKDDQTALTTYSVNNVVRLQPNKNTDTSSSSSVQISATPAPLTPAPANPSINEKKGCYCKAQTV</sequence>
<feature type="compositionally biased region" description="Low complexity" evidence="1">
    <location>
        <begin position="208"/>
        <end position="220"/>
    </location>
</feature>
<dbReference type="AlphaFoldDB" id="A0AAD5GJX8"/>
<dbReference type="Gene3D" id="2.40.50.140">
    <property type="entry name" value="Nucleic acid-binding proteins"/>
    <property type="match status" value="1"/>
</dbReference>
<protein>
    <submittedName>
        <fullName evidence="2">Uncharacterized protein</fullName>
    </submittedName>
</protein>
<keyword evidence="3" id="KW-1185">Reference proteome</keyword>
<dbReference type="Proteomes" id="UP001206925">
    <property type="component" value="Unassembled WGS sequence"/>
</dbReference>
<evidence type="ECO:0000256" key="1">
    <source>
        <dbReference type="SAM" id="MobiDB-lite"/>
    </source>
</evidence>
<evidence type="ECO:0000313" key="2">
    <source>
        <dbReference type="EMBL" id="KAI7742438.1"/>
    </source>
</evidence>
<dbReference type="EMBL" id="JAMZMK010007991">
    <property type="protein sequence ID" value="KAI7742438.1"/>
    <property type="molecule type" value="Genomic_DNA"/>
</dbReference>